<reference evidence="6" key="1">
    <citation type="journal article" date="2019" name="Int. J. Syst. Evol. Microbiol.">
        <title>The Global Catalogue of Microorganisms (GCM) 10K type strain sequencing project: providing services to taxonomists for standard genome sequencing and annotation.</title>
        <authorList>
            <consortium name="The Broad Institute Genomics Platform"/>
            <consortium name="The Broad Institute Genome Sequencing Center for Infectious Disease"/>
            <person name="Wu L."/>
            <person name="Ma J."/>
        </authorList>
    </citation>
    <scope>NUCLEOTIDE SEQUENCE [LARGE SCALE GENOMIC DNA]</scope>
    <source>
        <strain evidence="6">KCTC 42473</strain>
    </source>
</reference>
<dbReference type="PANTHER" id="PTHR43827">
    <property type="entry name" value="2,5-DIKETO-D-GLUCONIC ACID REDUCTASE"/>
    <property type="match status" value="1"/>
</dbReference>
<sequence length="158" mass="17612">MTNNPMIRLNDGAEMPTIGFGVLFSSGNETVEMVKTAIGAGYRLIDTAAAYRNEEQVGEAIRQSGIDRSELFVTTKLFLADYGYDEAMRGFDSSMEKLGLDYLDLYLLHWPVPRNFDATLASWRALEDLQAAGHIRSIGVCNFNPDHLDNLIAQTGWE</sequence>
<dbReference type="InterPro" id="IPR036812">
    <property type="entry name" value="NAD(P)_OxRdtase_dom_sf"/>
</dbReference>
<keyword evidence="3" id="KW-0560">Oxidoreductase</keyword>
<gene>
    <name evidence="5" type="ORF">ACFOM8_00380</name>
</gene>
<dbReference type="SUPFAM" id="SSF51430">
    <property type="entry name" value="NAD(P)-linked oxidoreductase"/>
    <property type="match status" value="1"/>
</dbReference>
<evidence type="ECO:0000313" key="5">
    <source>
        <dbReference type="EMBL" id="MFC3627897.1"/>
    </source>
</evidence>
<dbReference type="PRINTS" id="PR00069">
    <property type="entry name" value="ALDKETRDTASE"/>
</dbReference>
<keyword evidence="6" id="KW-1185">Reference proteome</keyword>
<keyword evidence="2" id="KW-0521">NADP</keyword>
<evidence type="ECO:0000256" key="3">
    <source>
        <dbReference type="ARBA" id="ARBA00023002"/>
    </source>
</evidence>
<dbReference type="InterPro" id="IPR023210">
    <property type="entry name" value="NADP_OxRdtase_dom"/>
</dbReference>
<dbReference type="PROSITE" id="PS00062">
    <property type="entry name" value="ALDOKETO_REDUCTASE_2"/>
    <property type="match status" value="1"/>
</dbReference>
<dbReference type="EMBL" id="JBHRXY010000001">
    <property type="protein sequence ID" value="MFC3627897.1"/>
    <property type="molecule type" value="Genomic_DNA"/>
</dbReference>
<evidence type="ECO:0000256" key="1">
    <source>
        <dbReference type="ARBA" id="ARBA00007905"/>
    </source>
</evidence>
<evidence type="ECO:0000313" key="6">
    <source>
        <dbReference type="Proteomes" id="UP001595539"/>
    </source>
</evidence>
<protein>
    <submittedName>
        <fullName evidence="5">Aldo/keto reductase</fullName>
    </submittedName>
</protein>
<dbReference type="Gene3D" id="3.20.20.100">
    <property type="entry name" value="NADP-dependent oxidoreductase domain"/>
    <property type="match status" value="1"/>
</dbReference>
<proteinExistence type="inferred from homology"/>
<dbReference type="InterPro" id="IPR018170">
    <property type="entry name" value="Aldo/ket_reductase_CS"/>
</dbReference>
<dbReference type="Proteomes" id="UP001595539">
    <property type="component" value="Unassembled WGS sequence"/>
</dbReference>
<accession>A0ABV7TYP9</accession>
<comment type="similarity">
    <text evidence="1">Belongs to the aldo/keto reductase family.</text>
</comment>
<evidence type="ECO:0000259" key="4">
    <source>
        <dbReference type="Pfam" id="PF00248"/>
    </source>
</evidence>
<organism evidence="5 6">
    <name type="scientific">Paracoccus angustae</name>
    <dbReference type="NCBI Taxonomy" id="1671480"/>
    <lineage>
        <taxon>Bacteria</taxon>
        <taxon>Pseudomonadati</taxon>
        <taxon>Pseudomonadota</taxon>
        <taxon>Alphaproteobacteria</taxon>
        <taxon>Rhodobacterales</taxon>
        <taxon>Paracoccaceae</taxon>
        <taxon>Paracoccus</taxon>
    </lineage>
</organism>
<dbReference type="PANTHER" id="PTHR43827:SF3">
    <property type="entry name" value="NADP-DEPENDENT OXIDOREDUCTASE DOMAIN-CONTAINING PROTEIN"/>
    <property type="match status" value="1"/>
</dbReference>
<evidence type="ECO:0000256" key="2">
    <source>
        <dbReference type="ARBA" id="ARBA00022857"/>
    </source>
</evidence>
<dbReference type="InterPro" id="IPR020471">
    <property type="entry name" value="AKR"/>
</dbReference>
<comment type="caution">
    <text evidence="5">The sequence shown here is derived from an EMBL/GenBank/DDBJ whole genome shotgun (WGS) entry which is preliminary data.</text>
</comment>
<dbReference type="Pfam" id="PF00248">
    <property type="entry name" value="Aldo_ket_red"/>
    <property type="match status" value="1"/>
</dbReference>
<name>A0ABV7TYP9_9RHOB</name>
<feature type="domain" description="NADP-dependent oxidoreductase" evidence="4">
    <location>
        <begin position="26"/>
        <end position="151"/>
    </location>
</feature>
<dbReference type="PROSITE" id="PS00798">
    <property type="entry name" value="ALDOKETO_REDUCTASE_1"/>
    <property type="match status" value="1"/>
</dbReference>